<organism evidence="4">
    <name type="scientific">marine metagenome</name>
    <dbReference type="NCBI Taxonomy" id="408172"/>
    <lineage>
        <taxon>unclassified sequences</taxon>
        <taxon>metagenomes</taxon>
        <taxon>ecological metagenomes</taxon>
    </lineage>
</organism>
<accession>A0A381N2Z1</accession>
<dbReference type="Gene3D" id="3.10.105.10">
    <property type="entry name" value="Dipeptide-binding Protein, Domain 3"/>
    <property type="match status" value="2"/>
</dbReference>
<evidence type="ECO:0000313" key="4">
    <source>
        <dbReference type="EMBL" id="SUZ48897.1"/>
    </source>
</evidence>
<dbReference type="PROSITE" id="PS51257">
    <property type="entry name" value="PROKAR_LIPOPROTEIN"/>
    <property type="match status" value="1"/>
</dbReference>
<feature type="region of interest" description="Disordered" evidence="2">
    <location>
        <begin position="23"/>
        <end position="67"/>
    </location>
</feature>
<sequence>MTKRLVWMLGLGVSVLCGCVGSSPVPEESNTVPASRTGLVSADKNDYPVFPNSDEGADPQVSAEDGGSGFAGEAWETNLDFDLMGDPSAVRGGVIRSHQLDFPTTFRSRGPNTTEFDLMLDGLVYEGLMTLHPTTTEWMPALATHWQISPDRLTYRYRINPNARFSDGEPVTADDVVATWELMMDPGLQDPAARLVYGKYNRPVAETPYIISVTSTQLNWRNFLYFSSMPIYPAHVLNTIDGETYLRDYNYKMLPGTGPYIVNEADVDRGNRVVIRRRSDYWAESSRRNVGLHNFDEIHQIVVRDDNLAFEMFKRGDLDYYHVNVSREWVEELDTEPVQRGLLQKRKVFNEYPLGMSGIAFNARREPWQDVRVRRALAHLYNRQLMIEKLFFGEYFRKTSYFSGPYRNPGNPDIRYDPELAVSLLAEAGWTERNSQGRLVKDGQPLTAELLYGQQGLEPSFTMFQEDLRRVGITLNLRLVTFETMIQLIDERRFDLVSVAYTGLLFPNPETTFHSSLADVDNTNNITAVKSPRIDELLIRYDTEFDQQAREEIIREVDGILGDLHNYILGWEAPFFRIAFWNRFGAPEGYLSRFGYYRDPLSLWWVDPQKEASWRQAMASPSERMDVGETDVHYWEQYVEGSAELRAMPDGH</sequence>
<dbReference type="SUPFAM" id="SSF53850">
    <property type="entry name" value="Periplasmic binding protein-like II"/>
    <property type="match status" value="1"/>
</dbReference>
<dbReference type="GO" id="GO:1904680">
    <property type="term" value="F:peptide transmembrane transporter activity"/>
    <property type="evidence" value="ECO:0007669"/>
    <property type="project" value="TreeGrafter"/>
</dbReference>
<proteinExistence type="predicted"/>
<dbReference type="AlphaFoldDB" id="A0A381N2Z1"/>
<keyword evidence="1" id="KW-0732">Signal</keyword>
<protein>
    <recommendedName>
        <fullName evidence="3">Solute-binding protein family 5 domain-containing protein</fullName>
    </recommendedName>
</protein>
<dbReference type="InterPro" id="IPR039424">
    <property type="entry name" value="SBP_5"/>
</dbReference>
<feature type="domain" description="Solute-binding protein family 5" evidence="3">
    <location>
        <begin position="138"/>
        <end position="521"/>
    </location>
</feature>
<dbReference type="PANTHER" id="PTHR30290:SF64">
    <property type="entry name" value="ABC TRANSPORTER PERIPLASMIC BINDING PROTEIN"/>
    <property type="match status" value="1"/>
</dbReference>
<dbReference type="Pfam" id="PF00496">
    <property type="entry name" value="SBP_bac_5"/>
    <property type="match status" value="1"/>
</dbReference>
<gene>
    <name evidence="4" type="ORF">METZ01_LOCUS1751</name>
</gene>
<dbReference type="CDD" id="cd08497">
    <property type="entry name" value="MbnE-like"/>
    <property type="match status" value="1"/>
</dbReference>
<dbReference type="Gene3D" id="3.40.190.10">
    <property type="entry name" value="Periplasmic binding protein-like II"/>
    <property type="match status" value="2"/>
</dbReference>
<evidence type="ECO:0000259" key="3">
    <source>
        <dbReference type="Pfam" id="PF00496"/>
    </source>
</evidence>
<dbReference type="InterPro" id="IPR000914">
    <property type="entry name" value="SBP_5_dom"/>
</dbReference>
<dbReference type="GO" id="GO:0015833">
    <property type="term" value="P:peptide transport"/>
    <property type="evidence" value="ECO:0007669"/>
    <property type="project" value="TreeGrafter"/>
</dbReference>
<dbReference type="GO" id="GO:0030288">
    <property type="term" value="C:outer membrane-bounded periplasmic space"/>
    <property type="evidence" value="ECO:0007669"/>
    <property type="project" value="TreeGrafter"/>
</dbReference>
<name>A0A381N2Z1_9ZZZZ</name>
<dbReference type="GO" id="GO:0042884">
    <property type="term" value="P:microcin transport"/>
    <property type="evidence" value="ECO:0007669"/>
    <property type="project" value="TreeGrafter"/>
</dbReference>
<dbReference type="PANTHER" id="PTHR30290">
    <property type="entry name" value="PERIPLASMIC BINDING COMPONENT OF ABC TRANSPORTER"/>
    <property type="match status" value="1"/>
</dbReference>
<evidence type="ECO:0000256" key="1">
    <source>
        <dbReference type="ARBA" id="ARBA00022729"/>
    </source>
</evidence>
<evidence type="ECO:0000256" key="2">
    <source>
        <dbReference type="SAM" id="MobiDB-lite"/>
    </source>
</evidence>
<reference evidence="4" key="1">
    <citation type="submission" date="2018-05" db="EMBL/GenBank/DDBJ databases">
        <authorList>
            <person name="Lanie J.A."/>
            <person name="Ng W.-L."/>
            <person name="Kazmierczak K.M."/>
            <person name="Andrzejewski T.M."/>
            <person name="Davidsen T.M."/>
            <person name="Wayne K.J."/>
            <person name="Tettelin H."/>
            <person name="Glass J.I."/>
            <person name="Rusch D."/>
            <person name="Podicherti R."/>
            <person name="Tsui H.-C.T."/>
            <person name="Winkler M.E."/>
        </authorList>
    </citation>
    <scope>NUCLEOTIDE SEQUENCE</scope>
</reference>
<dbReference type="EMBL" id="UINC01000092">
    <property type="protein sequence ID" value="SUZ48897.1"/>
    <property type="molecule type" value="Genomic_DNA"/>
</dbReference>